<dbReference type="VEuPathDB" id="TriTrypDB:Tc_MARK_3868"/>
<dbReference type="VEuPathDB" id="TriTrypDB:TcCL_Unassigned05017"/>
<sequence>MHSPFPQNDAVQLQRILQNRKSPTTSGSSYAPSSHTTMQMKKQCFSWTAMRTVPRRHQLRLDAEAGASRNTTQYSLVGCFHSVLHHGGEAITPCPTPAQQRRILLSTWQPIQHRCGGLLVSAHPHNTNASHFFDVLRTCVPLSTRNLCRRPCIINWQHRSRFREMLLLMDYTAYVILLRYPTTTIALLLFNIVILSWDTVSCNKVEFNQPRFAQDASDNVKRTAIDSIYSSLGAYYFELWTDVSSSLAELASGSAALLYGSATTNDLPVEVHRAAAGRLACSYRAECLATENGIRHLIPFVWEHPNRPHESWWLRTPCRQLRHSASFHWPCEAKSLKRVGLCCSP</sequence>
<dbReference type="Proteomes" id="UP000246121">
    <property type="component" value="Unassembled WGS sequence"/>
</dbReference>
<dbReference type="VEuPathDB" id="TriTrypDB:TcCLB.508165.80"/>
<protein>
    <submittedName>
        <fullName evidence="2">Uncharacterized protein</fullName>
    </submittedName>
</protein>
<dbReference type="EMBL" id="PRFA01000003">
    <property type="protein sequence ID" value="PWV01923.1"/>
    <property type="molecule type" value="Genomic_DNA"/>
</dbReference>
<evidence type="ECO:0000313" key="2">
    <source>
        <dbReference type="EMBL" id="PWV01923.1"/>
    </source>
</evidence>
<accession>A0A2V2W2H9</accession>
<dbReference type="VEuPathDB" id="TriTrypDB:TCSYLVIO_005224"/>
<feature type="transmembrane region" description="Helical" evidence="1">
    <location>
        <begin position="171"/>
        <end position="197"/>
    </location>
</feature>
<keyword evidence="1" id="KW-1133">Transmembrane helix</keyword>
<dbReference type="VEuPathDB" id="TriTrypDB:C4B63_3g295"/>
<dbReference type="VEuPathDB" id="TriTrypDB:TcCLB.507071.50"/>
<dbReference type="VEuPathDB" id="TriTrypDB:TcG_11610"/>
<dbReference type="AlphaFoldDB" id="A0A2V2W2H9"/>
<name>A0A2V2W2H9_TRYCR</name>
<dbReference type="VEuPathDB" id="TriTrypDB:C3747_5g218"/>
<keyword evidence="1" id="KW-0812">Transmembrane</keyword>
<keyword evidence="1" id="KW-0472">Membrane</keyword>
<comment type="caution">
    <text evidence="2">The sequence shown here is derived from an EMBL/GenBank/DDBJ whole genome shotgun (WGS) entry which is preliminary data.</text>
</comment>
<reference evidence="2 3" key="1">
    <citation type="journal article" date="2018" name="Microb. Genom.">
        <title>Expanding an expanded genome: long-read sequencing of Trypanosoma cruzi.</title>
        <authorList>
            <person name="Berna L."/>
            <person name="Rodriguez M."/>
            <person name="Chiribao M.L."/>
            <person name="Parodi-Talice A."/>
            <person name="Pita S."/>
            <person name="Rijo G."/>
            <person name="Alvarez-Valin F."/>
            <person name="Robello C."/>
        </authorList>
    </citation>
    <scope>NUCLEOTIDE SEQUENCE [LARGE SCALE GENOMIC DNA]</scope>
    <source>
        <strain evidence="2 3">Dm28c</strain>
    </source>
</reference>
<gene>
    <name evidence="2" type="ORF">C4B63_3g295</name>
</gene>
<dbReference type="VEuPathDB" id="TriTrypDB:TCDM_12107"/>
<evidence type="ECO:0000256" key="1">
    <source>
        <dbReference type="SAM" id="Phobius"/>
    </source>
</evidence>
<dbReference type="VEuPathDB" id="TriTrypDB:TcCL_Unassigned04046"/>
<evidence type="ECO:0000313" key="3">
    <source>
        <dbReference type="Proteomes" id="UP000246121"/>
    </source>
</evidence>
<dbReference type="VEuPathDB" id="TriTrypDB:ECC02_009149"/>
<proteinExistence type="predicted"/>
<dbReference type="VEuPathDB" id="TriTrypDB:TcBrA4_0024270"/>
<dbReference type="VEuPathDB" id="TriTrypDB:TcCLB.506067.250"/>
<organism evidence="2 3">
    <name type="scientific">Trypanosoma cruzi</name>
    <dbReference type="NCBI Taxonomy" id="5693"/>
    <lineage>
        <taxon>Eukaryota</taxon>
        <taxon>Discoba</taxon>
        <taxon>Euglenozoa</taxon>
        <taxon>Kinetoplastea</taxon>
        <taxon>Metakinetoplastina</taxon>
        <taxon>Trypanosomatida</taxon>
        <taxon>Trypanosomatidae</taxon>
        <taxon>Trypanosoma</taxon>
        <taxon>Schizotrypanum</taxon>
    </lineage>
</organism>